<reference evidence="1 2" key="1">
    <citation type="submission" date="2014-03" db="EMBL/GenBank/DDBJ databases">
        <title>Draft Genome of Photorhabdus temperata Meg1.</title>
        <authorList>
            <person name="Hurst S.G.IV."/>
            <person name="Morris K."/>
            <person name="Thomas K."/>
            <person name="Tisa L.S."/>
        </authorList>
    </citation>
    <scope>NUCLEOTIDE SEQUENCE [LARGE SCALE GENOMIC DNA]</scope>
    <source>
        <strain evidence="1 2">Meg1</strain>
    </source>
</reference>
<evidence type="ECO:0000313" key="1">
    <source>
        <dbReference type="EMBL" id="KER01551.1"/>
    </source>
</evidence>
<name>A0A081RS98_PHOTE</name>
<evidence type="ECO:0000313" key="2">
    <source>
        <dbReference type="Proteomes" id="UP000028002"/>
    </source>
</evidence>
<proteinExistence type="predicted"/>
<organism evidence="1 2">
    <name type="scientific">Photorhabdus temperata subsp. temperata Meg1</name>
    <dbReference type="NCBI Taxonomy" id="1393735"/>
    <lineage>
        <taxon>Bacteria</taxon>
        <taxon>Pseudomonadati</taxon>
        <taxon>Pseudomonadota</taxon>
        <taxon>Gammaproteobacteria</taxon>
        <taxon>Enterobacterales</taxon>
        <taxon>Morganellaceae</taxon>
        <taxon>Photorhabdus</taxon>
    </lineage>
</organism>
<gene>
    <name evidence="1" type="ORF">MEG1DRAFT_03842</name>
</gene>
<dbReference type="AlphaFoldDB" id="A0A081RS98"/>
<sequence length="133" mass="14414">MEQIGQNPFAPGMTSTMFVPDQLVSGPLQLVTDTVTIAKVGLLKRGTVLGLITELKEYVLSVKTGTDGREKPIAILADDVDTTTESKSCGVYLLGEFNQNRLIFDASWTLEDLKTALRPSAIFIRDSIQAPVA</sequence>
<protein>
    <submittedName>
        <fullName evidence="1">Bacteriophage lambda head decoration protein D</fullName>
    </submittedName>
</protein>
<comment type="caution">
    <text evidence="1">The sequence shown here is derived from an EMBL/GenBank/DDBJ whole genome shotgun (WGS) entry which is preliminary data.</text>
</comment>
<dbReference type="EMBL" id="JGVH01000079">
    <property type="protein sequence ID" value="KER01551.1"/>
    <property type="molecule type" value="Genomic_DNA"/>
</dbReference>
<dbReference type="Pfam" id="PF02924">
    <property type="entry name" value="HDPD"/>
    <property type="match status" value="1"/>
</dbReference>
<dbReference type="Gene3D" id="2.40.300.10">
    <property type="entry name" value="Head decoration protein D"/>
    <property type="match status" value="1"/>
</dbReference>
<dbReference type="InterPro" id="IPR004195">
    <property type="entry name" value="Head_decoration_D"/>
</dbReference>
<dbReference type="Proteomes" id="UP000028002">
    <property type="component" value="Unassembled WGS sequence"/>
</dbReference>
<dbReference type="RefSeq" id="WP_036841058.1">
    <property type="nucleotide sequence ID" value="NZ_CAWLUD010000079.1"/>
</dbReference>
<dbReference type="PATRIC" id="fig|1393735.3.peg.3939"/>
<accession>A0A081RS98</accession>